<sequence>MKKIIMTIMAATVLYSCDVDQTKKTKLPDVDIDVDTEAGQLPSFDVDWADVNVGTTTKTVKVPKVVVVMEETEVEVPYVDVDMPNDDDTLEKEEQTLMVEVEVTDKEHKIDIKEIRAMNNNLVVISMLEEMDQSINDKKMRISDQITLNAPDLNVKYYIVGEKPDRIFNTRYKYFKTIEDLNQKIGDDYKVIYKK</sequence>
<proteinExistence type="predicted"/>
<accession>A0ABZ2TW91</accession>
<gene>
    <name evidence="1" type="ORF">WG950_06650</name>
</gene>
<keyword evidence="2" id="KW-1185">Reference proteome</keyword>
<protein>
    <recommendedName>
        <fullName evidence="3">SPOR domain-containing protein</fullName>
    </recommendedName>
</protein>
<evidence type="ECO:0000313" key="2">
    <source>
        <dbReference type="Proteomes" id="UP001491088"/>
    </source>
</evidence>
<reference evidence="1 2" key="1">
    <citation type="submission" date="2024-03" db="EMBL/GenBank/DDBJ databases">
        <authorList>
            <person name="Cao K."/>
        </authorList>
    </citation>
    <scope>NUCLEOTIDE SEQUENCE [LARGE SCALE GENOMIC DNA]</scope>
    <source>
        <strain evidence="1 2">MCCC 1K00696</strain>
    </source>
</reference>
<dbReference type="EMBL" id="CP150496">
    <property type="protein sequence ID" value="WYW56919.1"/>
    <property type="molecule type" value="Genomic_DNA"/>
</dbReference>
<dbReference type="RefSeq" id="WP_079738176.1">
    <property type="nucleotide sequence ID" value="NZ_CP150496.1"/>
</dbReference>
<dbReference type="PROSITE" id="PS51257">
    <property type="entry name" value="PROKAR_LIPOPROTEIN"/>
    <property type="match status" value="1"/>
</dbReference>
<dbReference type="Proteomes" id="UP001491088">
    <property type="component" value="Chromosome"/>
</dbReference>
<name>A0ABZ2TW91_9FLAO</name>
<evidence type="ECO:0008006" key="3">
    <source>
        <dbReference type="Google" id="ProtNLM"/>
    </source>
</evidence>
<evidence type="ECO:0000313" key="1">
    <source>
        <dbReference type="EMBL" id="WYW56919.1"/>
    </source>
</evidence>
<organism evidence="1 2">
    <name type="scientific">Polaribacter marinaquae</name>
    <dbReference type="NCBI Taxonomy" id="1642819"/>
    <lineage>
        <taxon>Bacteria</taxon>
        <taxon>Pseudomonadati</taxon>
        <taxon>Bacteroidota</taxon>
        <taxon>Flavobacteriia</taxon>
        <taxon>Flavobacteriales</taxon>
        <taxon>Flavobacteriaceae</taxon>
    </lineage>
</organism>